<gene>
    <name evidence="8" type="primary">rnf126-b</name>
    <name evidence="8" type="ORF">SNEC2469_LOCUS9123</name>
</gene>
<dbReference type="Pfam" id="PF13639">
    <property type="entry name" value="zf-RING_2"/>
    <property type="match status" value="1"/>
</dbReference>
<evidence type="ECO:0000256" key="3">
    <source>
        <dbReference type="ARBA" id="ARBA00022833"/>
    </source>
</evidence>
<dbReference type="PANTHER" id="PTHR45969:SF69">
    <property type="entry name" value="FINGER DOMAIN PROTEIN, PUTATIVE (AFU_ORTHOLOGUE AFUA_3G12190)-RELATED"/>
    <property type="match status" value="1"/>
</dbReference>
<evidence type="ECO:0000313" key="9">
    <source>
        <dbReference type="Proteomes" id="UP000601435"/>
    </source>
</evidence>
<evidence type="ECO:0000256" key="4">
    <source>
        <dbReference type="PROSITE-ProRule" id="PRU00175"/>
    </source>
</evidence>
<dbReference type="AlphaFoldDB" id="A0A812PXL4"/>
<comment type="caution">
    <text evidence="8">The sequence shown here is derived from an EMBL/GenBank/DDBJ whole genome shotgun (WGS) entry which is preliminary data.</text>
</comment>
<reference evidence="8" key="1">
    <citation type="submission" date="2021-02" db="EMBL/GenBank/DDBJ databases">
        <authorList>
            <person name="Dougan E. K."/>
            <person name="Rhodes N."/>
            <person name="Thang M."/>
            <person name="Chan C."/>
        </authorList>
    </citation>
    <scope>NUCLEOTIDE SEQUENCE</scope>
</reference>
<dbReference type="SMART" id="SM00184">
    <property type="entry name" value="RING"/>
    <property type="match status" value="1"/>
</dbReference>
<dbReference type="InterPro" id="IPR001841">
    <property type="entry name" value="Znf_RING"/>
</dbReference>
<keyword evidence="6" id="KW-1133">Transmembrane helix</keyword>
<feature type="compositionally biased region" description="Acidic residues" evidence="5">
    <location>
        <begin position="65"/>
        <end position="79"/>
    </location>
</feature>
<dbReference type="GO" id="GO:0061630">
    <property type="term" value="F:ubiquitin protein ligase activity"/>
    <property type="evidence" value="ECO:0007669"/>
    <property type="project" value="TreeGrafter"/>
</dbReference>
<dbReference type="GO" id="GO:0008270">
    <property type="term" value="F:zinc ion binding"/>
    <property type="evidence" value="ECO:0007669"/>
    <property type="project" value="UniProtKB-KW"/>
</dbReference>
<evidence type="ECO:0000313" key="8">
    <source>
        <dbReference type="EMBL" id="CAE7351246.1"/>
    </source>
</evidence>
<accession>A0A812PXL4</accession>
<evidence type="ECO:0000256" key="1">
    <source>
        <dbReference type="ARBA" id="ARBA00022723"/>
    </source>
</evidence>
<proteinExistence type="predicted"/>
<feature type="domain" description="RING-type" evidence="7">
    <location>
        <begin position="326"/>
        <end position="367"/>
    </location>
</feature>
<dbReference type="EMBL" id="CAJNJA010014836">
    <property type="protein sequence ID" value="CAE7351246.1"/>
    <property type="molecule type" value="Genomic_DNA"/>
</dbReference>
<keyword evidence="2 4" id="KW-0863">Zinc-finger</keyword>
<organism evidence="8 9">
    <name type="scientific">Symbiodinium necroappetens</name>
    <dbReference type="NCBI Taxonomy" id="1628268"/>
    <lineage>
        <taxon>Eukaryota</taxon>
        <taxon>Sar</taxon>
        <taxon>Alveolata</taxon>
        <taxon>Dinophyceae</taxon>
        <taxon>Suessiales</taxon>
        <taxon>Symbiodiniaceae</taxon>
        <taxon>Symbiodinium</taxon>
    </lineage>
</organism>
<name>A0A812PXL4_9DINO</name>
<keyword evidence="6" id="KW-0472">Membrane</keyword>
<feature type="transmembrane region" description="Helical" evidence="6">
    <location>
        <begin position="140"/>
        <end position="161"/>
    </location>
</feature>
<dbReference type="Proteomes" id="UP000601435">
    <property type="component" value="Unassembled WGS sequence"/>
</dbReference>
<feature type="transmembrane region" description="Helical" evidence="6">
    <location>
        <begin position="262"/>
        <end position="290"/>
    </location>
</feature>
<feature type="transmembrane region" description="Helical" evidence="6">
    <location>
        <begin position="220"/>
        <end position="242"/>
    </location>
</feature>
<dbReference type="GO" id="GO:0016567">
    <property type="term" value="P:protein ubiquitination"/>
    <property type="evidence" value="ECO:0007669"/>
    <property type="project" value="TreeGrafter"/>
</dbReference>
<evidence type="ECO:0000256" key="2">
    <source>
        <dbReference type="ARBA" id="ARBA00022771"/>
    </source>
</evidence>
<evidence type="ECO:0000256" key="5">
    <source>
        <dbReference type="SAM" id="MobiDB-lite"/>
    </source>
</evidence>
<sequence>MASTVIQAPNGSRSLLFGAASPQTQSQSPSAVTAFPNISGVLASPGGARLPSLPIPAPVQLSAEGESEEDSSDTNDSDGDGLRVAHRLSAHVMGWGAVARFQRHASVAELQEQGMSTGQANAQAVAQHRNEVLFALYSKYIMCAAVLAVFLSVAVCGLFVWHMCEFWHYRHVKCNGSLRVMTRVVLGISIFDILMGTRVCCTEVDETSLPRRWRMKDCCIVLLLLTMGLNVWGVLSLSAAQISGVADVSLLPNCSDAAPGLYMATVAHGVGLVVYSVYLLISFIGVGNLLETLLRRGLLSSPNGAPKGCLEDCTVEVTEIEDGYECPICLEECTPETTVMTKECHHIFHKDCLQHWLQVNSTCPLCRQSLARHN</sequence>
<protein>
    <submittedName>
        <fullName evidence="8">Rnf126-b protein</fullName>
    </submittedName>
</protein>
<keyword evidence="1" id="KW-0479">Metal-binding</keyword>
<evidence type="ECO:0000259" key="7">
    <source>
        <dbReference type="PROSITE" id="PS50089"/>
    </source>
</evidence>
<dbReference type="OrthoDB" id="439844at2759"/>
<dbReference type="PROSITE" id="PS50089">
    <property type="entry name" value="ZF_RING_2"/>
    <property type="match status" value="1"/>
</dbReference>
<keyword evidence="9" id="KW-1185">Reference proteome</keyword>
<feature type="region of interest" description="Disordered" evidence="5">
    <location>
        <begin position="61"/>
        <end position="81"/>
    </location>
</feature>
<dbReference type="SUPFAM" id="SSF57850">
    <property type="entry name" value="RING/U-box"/>
    <property type="match status" value="1"/>
</dbReference>
<dbReference type="Gene3D" id="3.30.40.10">
    <property type="entry name" value="Zinc/RING finger domain, C3HC4 (zinc finger)"/>
    <property type="match status" value="1"/>
</dbReference>
<dbReference type="PANTHER" id="PTHR45969">
    <property type="entry name" value="RING ZINC FINGER PROTEIN-RELATED"/>
    <property type="match status" value="1"/>
</dbReference>
<dbReference type="CDD" id="cd16454">
    <property type="entry name" value="RING-H2_PA-TM-RING"/>
    <property type="match status" value="1"/>
</dbReference>
<keyword evidence="6" id="KW-0812">Transmembrane</keyword>
<dbReference type="InterPro" id="IPR013083">
    <property type="entry name" value="Znf_RING/FYVE/PHD"/>
</dbReference>
<keyword evidence="3" id="KW-0862">Zinc</keyword>
<evidence type="ECO:0000256" key="6">
    <source>
        <dbReference type="SAM" id="Phobius"/>
    </source>
</evidence>